<dbReference type="AlphaFoldDB" id="A0AAX2M7D6"/>
<dbReference type="Proteomes" id="UP000254029">
    <property type="component" value="Unassembled WGS sequence"/>
</dbReference>
<reference evidence="1 2" key="1">
    <citation type="submission" date="2018-06" db="EMBL/GenBank/DDBJ databases">
        <authorList>
            <consortium name="Pathogen Informatics"/>
            <person name="Doyle S."/>
        </authorList>
    </citation>
    <scope>NUCLEOTIDE SEQUENCE [LARGE SCALE GENOMIC DNA]</scope>
    <source>
        <strain evidence="1 2">NCTC8684</strain>
    </source>
</reference>
<dbReference type="PROSITE" id="PS51257">
    <property type="entry name" value="PROKAR_LIPOPROTEIN"/>
    <property type="match status" value="1"/>
</dbReference>
<protein>
    <recommendedName>
        <fullName evidence="3">Lipoprotein</fullName>
    </recommendedName>
</protein>
<accession>A0AAX2M7D6</accession>
<organism evidence="1 2">
    <name type="scientific">Chromobacterium violaceum</name>
    <dbReference type="NCBI Taxonomy" id="536"/>
    <lineage>
        <taxon>Bacteria</taxon>
        <taxon>Pseudomonadati</taxon>
        <taxon>Pseudomonadota</taxon>
        <taxon>Betaproteobacteria</taxon>
        <taxon>Neisseriales</taxon>
        <taxon>Chromobacteriaceae</taxon>
        <taxon>Chromobacterium</taxon>
    </lineage>
</organism>
<name>A0AAX2M7D6_CHRVL</name>
<evidence type="ECO:0008006" key="3">
    <source>
        <dbReference type="Google" id="ProtNLM"/>
    </source>
</evidence>
<dbReference type="EMBL" id="UIGR01000001">
    <property type="protein sequence ID" value="SUX32442.1"/>
    <property type="molecule type" value="Genomic_DNA"/>
</dbReference>
<sequence length="614" mass="62246">MRIHRAFLGLACGIALVSCGGGGGGSASTGSSRLSGTVAVGAPMQNATLTVLGANGQTASISVNSDGSYSNLDISALTAPFRLQACGLVNAVYTCHYAVAQSAGTANVTSLTTALVTLATGSDAASIMSAGAPSASALNSSQQTLQNVLSQVLAASGLSSSADLTTTAFSANRTGMDKVLDAIAANTGTNNGHTFVQLEGRFGSSNFYADDSGSQSGSLSDSTLLNGLGLDLTSISQIFAALNSAAGSSSASACATVLNNNASMLDPQFTLSINQQSLNTSNFASMICGFLSQGNLLGGSVANPTLRDCDFSGSDKTCTVGFDVINGSAVQEGAEMAVVLRNGATAWKLLGQASPYEIHVNANAQRTLRIGISNPQPSYYRAISFDIGTTANGVSNAVQSAKVYQRNAAGTGWDGTPIATLSNAGCSSQPRLTMQGSTCGSTWLGLDSFNNGSLASGDALISAFFQRGRRVKIDLYSDNAFSSLLASVITRVDGVPPQSSELATLPWLTLDSASQSALANYASAQGGALSFSWTGSNSVVPHDASFCNAGSCNSPVQIDLSGKLGSAGSASFNLSSLTLAASDYKMIALYGRDRSNLGFESNYVSCANGSNSCP</sequence>
<comment type="caution">
    <text evidence="1">The sequence shown here is derived from an EMBL/GenBank/DDBJ whole genome shotgun (WGS) entry which is preliminary data.</text>
</comment>
<gene>
    <name evidence="1" type="ORF">NCTC8684_01519</name>
</gene>
<evidence type="ECO:0000313" key="2">
    <source>
        <dbReference type="Proteomes" id="UP000254029"/>
    </source>
</evidence>
<evidence type="ECO:0000313" key="1">
    <source>
        <dbReference type="EMBL" id="SUX32442.1"/>
    </source>
</evidence>
<proteinExistence type="predicted"/>